<organism evidence="6 7">
    <name type="scientific">Candidatus Lloydbacteria bacterium RIFOXYC12_FULL_46_25</name>
    <dbReference type="NCBI Taxonomy" id="1798670"/>
    <lineage>
        <taxon>Bacteria</taxon>
        <taxon>Candidatus Lloydiibacteriota</taxon>
    </lineage>
</organism>
<evidence type="ECO:0000313" key="7">
    <source>
        <dbReference type="Proteomes" id="UP000178106"/>
    </source>
</evidence>
<dbReference type="NCBIfam" id="TIGR00012">
    <property type="entry name" value="L29"/>
    <property type="match status" value="1"/>
</dbReference>
<dbReference type="Pfam" id="PF00831">
    <property type="entry name" value="Ribosomal_L29"/>
    <property type="match status" value="1"/>
</dbReference>
<dbReference type="InterPro" id="IPR001854">
    <property type="entry name" value="Ribosomal_uL29"/>
</dbReference>
<dbReference type="HAMAP" id="MF_00374">
    <property type="entry name" value="Ribosomal_uL29"/>
    <property type="match status" value="1"/>
</dbReference>
<evidence type="ECO:0000256" key="4">
    <source>
        <dbReference type="ARBA" id="ARBA00035204"/>
    </source>
</evidence>
<evidence type="ECO:0000313" key="6">
    <source>
        <dbReference type="EMBL" id="OGZ16363.1"/>
    </source>
</evidence>
<accession>A0A1G2DS53</accession>
<dbReference type="Proteomes" id="UP000178106">
    <property type="component" value="Unassembled WGS sequence"/>
</dbReference>
<dbReference type="EMBL" id="MHLU01000176">
    <property type="protein sequence ID" value="OGZ16363.1"/>
    <property type="molecule type" value="Genomic_DNA"/>
</dbReference>
<dbReference type="GO" id="GO:1990904">
    <property type="term" value="C:ribonucleoprotein complex"/>
    <property type="evidence" value="ECO:0007669"/>
    <property type="project" value="UniProtKB-KW"/>
</dbReference>
<evidence type="ECO:0000256" key="2">
    <source>
        <dbReference type="ARBA" id="ARBA00022980"/>
    </source>
</evidence>
<dbReference type="Gene3D" id="1.10.287.310">
    <property type="match status" value="1"/>
</dbReference>
<reference evidence="6 7" key="1">
    <citation type="journal article" date="2016" name="Nat. Commun.">
        <title>Thousands of microbial genomes shed light on interconnected biogeochemical processes in an aquifer system.</title>
        <authorList>
            <person name="Anantharaman K."/>
            <person name="Brown C.T."/>
            <person name="Hug L.A."/>
            <person name="Sharon I."/>
            <person name="Castelle C.J."/>
            <person name="Probst A.J."/>
            <person name="Thomas B.C."/>
            <person name="Singh A."/>
            <person name="Wilkins M.J."/>
            <person name="Karaoz U."/>
            <person name="Brodie E.L."/>
            <person name="Williams K.H."/>
            <person name="Hubbard S.S."/>
            <person name="Banfield J.F."/>
        </authorList>
    </citation>
    <scope>NUCLEOTIDE SEQUENCE [LARGE SCALE GENOMIC DNA]</scope>
</reference>
<sequence>MKITDIRKLADKEIVKMLAEKREEVRQFRFDIAGSKAKNVKTGSNTKKDVARLLTELASRKAN</sequence>
<dbReference type="SUPFAM" id="SSF46561">
    <property type="entry name" value="Ribosomal protein L29 (L29p)"/>
    <property type="match status" value="1"/>
</dbReference>
<gene>
    <name evidence="5" type="primary">rpmC</name>
    <name evidence="6" type="ORF">A2494_00570</name>
</gene>
<dbReference type="InterPro" id="IPR036049">
    <property type="entry name" value="Ribosomal_uL29_sf"/>
</dbReference>
<keyword evidence="3 5" id="KW-0687">Ribonucleoprotein</keyword>
<dbReference type="GO" id="GO:0003735">
    <property type="term" value="F:structural constituent of ribosome"/>
    <property type="evidence" value="ECO:0007669"/>
    <property type="project" value="InterPro"/>
</dbReference>
<dbReference type="GO" id="GO:0006412">
    <property type="term" value="P:translation"/>
    <property type="evidence" value="ECO:0007669"/>
    <property type="project" value="UniProtKB-UniRule"/>
</dbReference>
<comment type="similarity">
    <text evidence="1 5">Belongs to the universal ribosomal protein uL29 family.</text>
</comment>
<name>A0A1G2DS53_9BACT</name>
<keyword evidence="2 5" id="KW-0689">Ribosomal protein</keyword>
<evidence type="ECO:0000256" key="5">
    <source>
        <dbReference type="HAMAP-Rule" id="MF_00374"/>
    </source>
</evidence>
<protein>
    <recommendedName>
        <fullName evidence="4 5">Large ribosomal subunit protein uL29</fullName>
    </recommendedName>
</protein>
<dbReference type="AlphaFoldDB" id="A0A1G2DS53"/>
<evidence type="ECO:0000256" key="1">
    <source>
        <dbReference type="ARBA" id="ARBA00009254"/>
    </source>
</evidence>
<proteinExistence type="inferred from homology"/>
<evidence type="ECO:0000256" key="3">
    <source>
        <dbReference type="ARBA" id="ARBA00023274"/>
    </source>
</evidence>
<dbReference type="GO" id="GO:0005840">
    <property type="term" value="C:ribosome"/>
    <property type="evidence" value="ECO:0007669"/>
    <property type="project" value="UniProtKB-KW"/>
</dbReference>
<comment type="caution">
    <text evidence="6">The sequence shown here is derived from an EMBL/GenBank/DDBJ whole genome shotgun (WGS) entry which is preliminary data.</text>
</comment>